<keyword evidence="1 2" id="KW-0732">Signal</keyword>
<dbReference type="SUPFAM" id="SSF53850">
    <property type="entry name" value="Periplasmic binding protein-like II"/>
    <property type="match status" value="1"/>
</dbReference>
<feature type="chain" id="PRO_5038467201" evidence="2">
    <location>
        <begin position="23"/>
        <end position="375"/>
    </location>
</feature>
<evidence type="ECO:0000313" key="3">
    <source>
        <dbReference type="EMBL" id="MBB2958375.1"/>
    </source>
</evidence>
<evidence type="ECO:0000256" key="1">
    <source>
        <dbReference type="ARBA" id="ARBA00022729"/>
    </source>
</evidence>
<dbReference type="PROSITE" id="PS51257">
    <property type="entry name" value="PROKAR_LIPOPROTEIN"/>
    <property type="match status" value="1"/>
</dbReference>
<feature type="signal peptide" evidence="2">
    <location>
        <begin position="1"/>
        <end position="22"/>
    </location>
</feature>
<gene>
    <name evidence="3" type="ORF">FHX72_002520</name>
</gene>
<dbReference type="EMBL" id="JACHWJ010000003">
    <property type="protein sequence ID" value="MBB2958375.1"/>
    <property type="molecule type" value="Genomic_DNA"/>
</dbReference>
<dbReference type="AlphaFoldDB" id="A0A7W4UPQ8"/>
<dbReference type="GO" id="GO:0030975">
    <property type="term" value="F:thiamine binding"/>
    <property type="evidence" value="ECO:0007669"/>
    <property type="project" value="TreeGrafter"/>
</dbReference>
<comment type="caution">
    <text evidence="3">The sequence shown here is derived from an EMBL/GenBank/DDBJ whole genome shotgun (WGS) entry which is preliminary data.</text>
</comment>
<proteinExistence type="predicted"/>
<protein>
    <submittedName>
        <fullName evidence="3">Putative spermidine/putrescine transport system substrate-binding protein</fullName>
    </submittedName>
</protein>
<dbReference type="GO" id="GO:0030976">
    <property type="term" value="F:thiamine pyrophosphate binding"/>
    <property type="evidence" value="ECO:0007669"/>
    <property type="project" value="TreeGrafter"/>
</dbReference>
<dbReference type="PANTHER" id="PTHR30006:SF2">
    <property type="entry name" value="ABC TRANSPORTER SUBSTRATE-BINDING PROTEIN"/>
    <property type="match status" value="1"/>
</dbReference>
<dbReference type="Pfam" id="PF13343">
    <property type="entry name" value="SBP_bac_6"/>
    <property type="match status" value="1"/>
</dbReference>
<dbReference type="Gene3D" id="3.40.190.10">
    <property type="entry name" value="Periplasmic binding protein-like II"/>
    <property type="match status" value="2"/>
</dbReference>
<organism evidence="3 4">
    <name type="scientific">Pseudoclavibacter helvolus</name>
    <dbReference type="NCBI Taxonomy" id="255205"/>
    <lineage>
        <taxon>Bacteria</taxon>
        <taxon>Bacillati</taxon>
        <taxon>Actinomycetota</taxon>
        <taxon>Actinomycetes</taxon>
        <taxon>Micrococcales</taxon>
        <taxon>Microbacteriaceae</taxon>
        <taxon>Pseudoclavibacter</taxon>
    </lineage>
</organism>
<evidence type="ECO:0000256" key="2">
    <source>
        <dbReference type="SAM" id="SignalP"/>
    </source>
</evidence>
<name>A0A7W4UPQ8_9MICO</name>
<dbReference type="GO" id="GO:0030288">
    <property type="term" value="C:outer membrane-bounded periplasmic space"/>
    <property type="evidence" value="ECO:0007669"/>
    <property type="project" value="TreeGrafter"/>
</dbReference>
<keyword evidence="4" id="KW-1185">Reference proteome</keyword>
<dbReference type="GO" id="GO:0015888">
    <property type="term" value="P:thiamine transport"/>
    <property type="evidence" value="ECO:0007669"/>
    <property type="project" value="TreeGrafter"/>
</dbReference>
<dbReference type="PANTHER" id="PTHR30006">
    <property type="entry name" value="THIAMINE-BINDING PERIPLASMIC PROTEIN-RELATED"/>
    <property type="match status" value="1"/>
</dbReference>
<reference evidence="3 4" key="1">
    <citation type="submission" date="2020-08" db="EMBL/GenBank/DDBJ databases">
        <title>Sequencing the genomes of 1000 actinobacteria strains.</title>
        <authorList>
            <person name="Klenk H.-P."/>
        </authorList>
    </citation>
    <scope>NUCLEOTIDE SEQUENCE [LARGE SCALE GENOMIC DNA]</scope>
    <source>
        <strain evidence="3 4">DSM 20419</strain>
    </source>
</reference>
<dbReference type="RefSeq" id="WP_183625358.1">
    <property type="nucleotide sequence ID" value="NZ_JACHWJ010000003.1"/>
</dbReference>
<dbReference type="Proteomes" id="UP000545286">
    <property type="component" value="Unassembled WGS sequence"/>
</dbReference>
<sequence length="375" mass="39700">MNKRLSIVATLALAGLALTACSQSPATGETGDTAEAATATSLEDFGSMDALVEAAKAEGTINVIALPDDWANYGEIKAGFTEKYGITVNSILPDASSQEEIAAADANKGTDQAPDVFDLGANVALASTDYFAPYQVENWEHIPDANKEATGLWVNDYTGIMSVGYNATKYGEITSIDQLTDAKFANSVALNGKPAEAGAAFNGFLSANNAVGGDFADLQPGLDYFAKLKQAGTLNLKDVTAGTVDAGEHGVVFDWSYNQLSTVERLEAKGVEWATFVPEGGEIAAYYNQAINVDAPNPAAARLWMEYLYSPEVQNIWLAGGAMPVLFDWMEAEGTLDQEALESLPEVDGTPLTPTLEEAETANAFLAENWDSTIS</sequence>
<evidence type="ECO:0000313" key="4">
    <source>
        <dbReference type="Proteomes" id="UP000545286"/>
    </source>
</evidence>
<accession>A0A7W4UPQ8</accession>